<dbReference type="EMBL" id="MN740793">
    <property type="protein sequence ID" value="QHU11960.1"/>
    <property type="molecule type" value="Genomic_DNA"/>
</dbReference>
<proteinExistence type="predicted"/>
<evidence type="ECO:0000313" key="3">
    <source>
        <dbReference type="EMBL" id="QHU11960.1"/>
    </source>
</evidence>
<name>A0A6C0K586_9ZZZZ</name>
<evidence type="ECO:0000256" key="1">
    <source>
        <dbReference type="SAM" id="MobiDB-lite"/>
    </source>
</evidence>
<feature type="compositionally biased region" description="Low complexity" evidence="1">
    <location>
        <begin position="1"/>
        <end position="13"/>
    </location>
</feature>
<organism evidence="3">
    <name type="scientific">viral metagenome</name>
    <dbReference type="NCBI Taxonomy" id="1070528"/>
    <lineage>
        <taxon>unclassified sequences</taxon>
        <taxon>metagenomes</taxon>
        <taxon>organismal metagenomes</taxon>
    </lineage>
</organism>
<protein>
    <submittedName>
        <fullName evidence="3">Uncharacterized protein</fullName>
    </submittedName>
</protein>
<accession>A0A6C0K586</accession>
<reference evidence="3" key="1">
    <citation type="journal article" date="2020" name="Nature">
        <title>Giant virus diversity and host interactions through global metagenomics.</title>
        <authorList>
            <person name="Schulz F."/>
            <person name="Roux S."/>
            <person name="Paez-Espino D."/>
            <person name="Jungbluth S."/>
            <person name="Walsh D.A."/>
            <person name="Denef V.J."/>
            <person name="McMahon K.D."/>
            <person name="Konstantinidis K.T."/>
            <person name="Eloe-Fadrosh E.A."/>
            <person name="Kyrpides N.C."/>
            <person name="Woyke T."/>
        </authorList>
    </citation>
    <scope>NUCLEOTIDE SEQUENCE</scope>
    <source>
        <strain evidence="3">GVMAG-S-1101169-75</strain>
    </source>
</reference>
<feature type="region of interest" description="Disordered" evidence="1">
    <location>
        <begin position="1"/>
        <end position="24"/>
    </location>
</feature>
<keyword evidence="2" id="KW-0472">Membrane</keyword>
<evidence type="ECO:0000256" key="2">
    <source>
        <dbReference type="SAM" id="Phobius"/>
    </source>
</evidence>
<keyword evidence="2" id="KW-1133">Transmembrane helix</keyword>
<feature type="transmembrane region" description="Helical" evidence="2">
    <location>
        <begin position="162"/>
        <end position="185"/>
    </location>
</feature>
<sequence>MAIGFFGDDGQYGQDDEINHKPKHQGGIKSWDAYIITGQLSISVVQEWVQKGISEMLSVVDQKNESYHDQEDNNAPKKNKIQYFKSFLNEDRVWYNTIRNPEAYPDEKTKDKEKFEWDENVFRAREKTMWGGLFYFHFLSIIRWVFVFFSKEIKKIINKMESVIPQILLIIGCYCTSVFAFIYYLENNSYFADSDADADSQNKKLI</sequence>
<feature type="transmembrane region" description="Helical" evidence="2">
    <location>
        <begin position="129"/>
        <end position="150"/>
    </location>
</feature>
<keyword evidence="2" id="KW-0812">Transmembrane</keyword>
<dbReference type="AlphaFoldDB" id="A0A6C0K586"/>